<sequence>MNKQEIEKFLTYNGIPLVRVDNIIYYGKINQKCIAKIEIKNFEENKDLKISNELEIQILDHRDRVLKSSEKNNLYLALDLAKIWLERILEGS</sequence>
<proteinExistence type="predicted"/>
<organism evidence="1">
    <name type="scientific">Candidatus Paraimprobicoccus trichonymphae</name>
    <dbReference type="NCBI Taxonomy" id="3033793"/>
    <lineage>
        <taxon>Bacteria</taxon>
        <taxon>Bacillati</taxon>
        <taxon>Bacillota</taxon>
        <taxon>Clostridia</taxon>
        <taxon>Candidatus Paraimprobicoccus</taxon>
    </lineage>
</organism>
<dbReference type="AlphaFoldDB" id="A0AA48KZF0"/>
<accession>A0AA48KZF0</accession>
<gene>
    <name evidence="1" type="ORF">RsTaC01_0723</name>
</gene>
<dbReference type="KEGG" id="ptrh:RsTaC01_0723"/>
<protein>
    <submittedName>
        <fullName evidence="1">Uncharacterized protein</fullName>
    </submittedName>
</protein>
<evidence type="ECO:0000313" key="1">
    <source>
        <dbReference type="EMBL" id="BED92832.1"/>
    </source>
</evidence>
<dbReference type="Proteomes" id="UP001335720">
    <property type="component" value="Chromosome"/>
</dbReference>
<reference evidence="1" key="1">
    <citation type="journal article" date="2023" name="ISME J.">
        <title>Emergence of putative energy parasites within Clostridia revealed by genome analysis of a novel endosymbiotic clade.</title>
        <authorList>
            <person name="Takahashi K."/>
            <person name="Kuwahara H."/>
            <person name="Horikawa Y."/>
            <person name="Izawa K."/>
            <person name="Kato D."/>
            <person name="Inagaki T."/>
            <person name="Yuki M."/>
            <person name="Ohkuma M."/>
            <person name="Hongoh Y."/>
        </authorList>
    </citation>
    <scope>NUCLEOTIDE SEQUENCE</scope>
    <source>
        <strain evidence="1">RsTa-C01</strain>
    </source>
</reference>
<dbReference type="EMBL" id="AP027925">
    <property type="protein sequence ID" value="BED92832.1"/>
    <property type="molecule type" value="Genomic_DNA"/>
</dbReference>
<name>A0AA48KZF0_9FIRM</name>